<protein>
    <submittedName>
        <fullName evidence="1">Uncharacterized protein</fullName>
    </submittedName>
</protein>
<dbReference type="AlphaFoldDB" id="A0A1I4QKR7"/>
<dbReference type="STRING" id="39841.SAMN05660836_00092"/>
<gene>
    <name evidence="1" type="ORF">SAMN05660836_00092</name>
</gene>
<dbReference type="Proteomes" id="UP000199611">
    <property type="component" value="Unassembled WGS sequence"/>
</dbReference>
<name>A0A1I4QKR7_9BACT</name>
<evidence type="ECO:0000313" key="2">
    <source>
        <dbReference type="Proteomes" id="UP000199611"/>
    </source>
</evidence>
<dbReference type="RefSeq" id="WP_093392579.1">
    <property type="nucleotide sequence ID" value="NZ_FOUU01000001.1"/>
</dbReference>
<sequence>MDISSKAECRECEFAVYCFTEPSQWVFRTKKDVEEIKRALETCPIRPLVGMGYREEGRAFLGNEKS</sequence>
<accession>A0A1I4QKR7</accession>
<reference evidence="1 2" key="1">
    <citation type="submission" date="2016-10" db="EMBL/GenBank/DDBJ databases">
        <authorList>
            <person name="de Groot N.N."/>
        </authorList>
    </citation>
    <scope>NUCLEOTIDE SEQUENCE [LARGE SCALE GENOMIC DNA]</scope>
    <source>
        <strain evidence="1 2">DSM 9990</strain>
    </source>
</reference>
<dbReference type="EMBL" id="FOUU01000001">
    <property type="protein sequence ID" value="SFM40692.1"/>
    <property type="molecule type" value="Genomic_DNA"/>
</dbReference>
<evidence type="ECO:0000313" key="1">
    <source>
        <dbReference type="EMBL" id="SFM40692.1"/>
    </source>
</evidence>
<organism evidence="1 2">
    <name type="scientific">Thermodesulforhabdus norvegica</name>
    <dbReference type="NCBI Taxonomy" id="39841"/>
    <lineage>
        <taxon>Bacteria</taxon>
        <taxon>Pseudomonadati</taxon>
        <taxon>Thermodesulfobacteriota</taxon>
        <taxon>Syntrophobacteria</taxon>
        <taxon>Syntrophobacterales</taxon>
        <taxon>Thermodesulforhabdaceae</taxon>
        <taxon>Thermodesulforhabdus</taxon>
    </lineage>
</organism>
<proteinExistence type="predicted"/>
<keyword evidence="2" id="KW-1185">Reference proteome</keyword>
<dbReference type="OrthoDB" id="5525059at2"/>